<keyword evidence="2" id="KW-1185">Reference proteome</keyword>
<dbReference type="Proteomes" id="UP000005408">
    <property type="component" value="Unassembled WGS sequence"/>
</dbReference>
<dbReference type="EnsemblMetazoa" id="G7479.1">
    <property type="protein sequence ID" value="G7479.1:cds"/>
    <property type="gene ID" value="G7479"/>
</dbReference>
<evidence type="ECO:0000313" key="2">
    <source>
        <dbReference type="Proteomes" id="UP000005408"/>
    </source>
</evidence>
<accession>A0A8W8NTT5</accession>
<dbReference type="AlphaFoldDB" id="A0A8W8NTT5"/>
<name>A0A8W8NTT5_MAGGI</name>
<protein>
    <submittedName>
        <fullName evidence="1">Uncharacterized protein</fullName>
    </submittedName>
</protein>
<proteinExistence type="predicted"/>
<reference evidence="1" key="1">
    <citation type="submission" date="2022-08" db="UniProtKB">
        <authorList>
            <consortium name="EnsemblMetazoa"/>
        </authorList>
    </citation>
    <scope>IDENTIFICATION</scope>
    <source>
        <strain evidence="1">05x7-T-G4-1.051#20</strain>
    </source>
</reference>
<organism evidence="1 2">
    <name type="scientific">Magallana gigas</name>
    <name type="common">Pacific oyster</name>
    <name type="synonym">Crassostrea gigas</name>
    <dbReference type="NCBI Taxonomy" id="29159"/>
    <lineage>
        <taxon>Eukaryota</taxon>
        <taxon>Metazoa</taxon>
        <taxon>Spiralia</taxon>
        <taxon>Lophotrochozoa</taxon>
        <taxon>Mollusca</taxon>
        <taxon>Bivalvia</taxon>
        <taxon>Autobranchia</taxon>
        <taxon>Pteriomorphia</taxon>
        <taxon>Ostreida</taxon>
        <taxon>Ostreoidea</taxon>
        <taxon>Ostreidae</taxon>
        <taxon>Magallana</taxon>
    </lineage>
</organism>
<sequence>MLIRHNEYEIIKTISGSEMIISAVIQGSRDPDSSYIDDKGNPLPYLPSMIENKDDEAKTKLMLTYAPPDQIKFMFSAISQGEKYKYFACEI</sequence>
<evidence type="ECO:0000313" key="1">
    <source>
        <dbReference type="EnsemblMetazoa" id="G7479.1:cds"/>
    </source>
</evidence>